<protein>
    <submittedName>
        <fullName evidence="1">Uncharacterized protein</fullName>
    </submittedName>
</protein>
<gene>
    <name evidence="1" type="ORF">AaE_012104</name>
</gene>
<accession>A0A6A4ZJX1</accession>
<name>A0A6A4ZJX1_APHAT</name>
<comment type="caution">
    <text evidence="1">The sequence shown here is derived from an EMBL/GenBank/DDBJ whole genome shotgun (WGS) entry which is preliminary data.</text>
</comment>
<evidence type="ECO:0000313" key="2">
    <source>
        <dbReference type="Proteomes" id="UP000469452"/>
    </source>
</evidence>
<dbReference type="AlphaFoldDB" id="A0A6A4ZJX1"/>
<dbReference type="Proteomes" id="UP000469452">
    <property type="component" value="Unassembled WGS sequence"/>
</dbReference>
<dbReference type="EMBL" id="VJMI01017898">
    <property type="protein sequence ID" value="KAF0712164.1"/>
    <property type="molecule type" value="Genomic_DNA"/>
</dbReference>
<sequence length="139" mass="14925">MDDCCGDILCGCLCGYCCAEAAGATRGPATQPLLLPTYVQPVMVHQGQYVRGMNGTLQFVPGHVQDTDGQYYVPQYVHGPDGQLVQAVDVQGQPVYVVHSQPPPQGVARPPYVYQPSPSQHGILPIATPVHQDARKDVV</sequence>
<proteinExistence type="predicted"/>
<organism evidence="1 2">
    <name type="scientific">Aphanomyces astaci</name>
    <name type="common">Crayfish plague agent</name>
    <dbReference type="NCBI Taxonomy" id="112090"/>
    <lineage>
        <taxon>Eukaryota</taxon>
        <taxon>Sar</taxon>
        <taxon>Stramenopiles</taxon>
        <taxon>Oomycota</taxon>
        <taxon>Saprolegniomycetes</taxon>
        <taxon>Saprolegniales</taxon>
        <taxon>Verrucalvaceae</taxon>
        <taxon>Aphanomyces</taxon>
    </lineage>
</organism>
<reference evidence="1 2" key="1">
    <citation type="submission" date="2019-06" db="EMBL/GenBank/DDBJ databases">
        <title>Genomics analysis of Aphanomyces spp. identifies a new class of oomycete effector associated with host adaptation.</title>
        <authorList>
            <person name="Gaulin E."/>
        </authorList>
    </citation>
    <scope>NUCLEOTIDE SEQUENCE [LARGE SCALE GENOMIC DNA]</scope>
    <source>
        <strain evidence="1 2">E</strain>
    </source>
</reference>
<evidence type="ECO:0000313" key="1">
    <source>
        <dbReference type="EMBL" id="KAF0712164.1"/>
    </source>
</evidence>